<reference evidence="2 3" key="1">
    <citation type="submission" date="2016-07" db="EMBL/GenBank/DDBJ databases">
        <title>Draft genome of the white-rot fungus Obba rivulosa 3A-2.</title>
        <authorList>
            <consortium name="DOE Joint Genome Institute"/>
            <person name="Miettinen O."/>
            <person name="Riley R."/>
            <person name="Acob R."/>
            <person name="Barry K."/>
            <person name="Cullen D."/>
            <person name="De Vries R."/>
            <person name="Hainaut M."/>
            <person name="Hatakka A."/>
            <person name="Henrissat B."/>
            <person name="Hilden K."/>
            <person name="Kuo R."/>
            <person name="Labutti K."/>
            <person name="Lipzen A."/>
            <person name="Makela M.R."/>
            <person name="Sandor L."/>
            <person name="Spatafora J.W."/>
            <person name="Grigoriev I.V."/>
            <person name="Hibbett D.S."/>
        </authorList>
    </citation>
    <scope>NUCLEOTIDE SEQUENCE [LARGE SCALE GENOMIC DNA]</scope>
    <source>
        <strain evidence="2 3">3A-2</strain>
    </source>
</reference>
<dbReference type="EMBL" id="KV722357">
    <property type="protein sequence ID" value="OCH93275.1"/>
    <property type="molecule type" value="Genomic_DNA"/>
</dbReference>
<organism evidence="2 3">
    <name type="scientific">Obba rivulosa</name>
    <dbReference type="NCBI Taxonomy" id="1052685"/>
    <lineage>
        <taxon>Eukaryota</taxon>
        <taxon>Fungi</taxon>
        <taxon>Dikarya</taxon>
        <taxon>Basidiomycota</taxon>
        <taxon>Agaricomycotina</taxon>
        <taxon>Agaricomycetes</taxon>
        <taxon>Polyporales</taxon>
        <taxon>Gelatoporiaceae</taxon>
        <taxon>Obba</taxon>
    </lineage>
</organism>
<keyword evidence="1" id="KW-0812">Transmembrane</keyword>
<dbReference type="Proteomes" id="UP000250043">
    <property type="component" value="Unassembled WGS sequence"/>
</dbReference>
<evidence type="ECO:0000256" key="1">
    <source>
        <dbReference type="SAM" id="Phobius"/>
    </source>
</evidence>
<dbReference type="AlphaFoldDB" id="A0A8E2J2E7"/>
<keyword evidence="1" id="KW-0472">Membrane</keyword>
<sequence length="53" mass="5700">MAFLLSSTRSNLACSGDSSLLMEPTTVTLASGLYTAYLFSSIRSHLARSRSRA</sequence>
<proteinExistence type="predicted"/>
<accession>A0A8E2J2E7</accession>
<feature type="transmembrane region" description="Helical" evidence="1">
    <location>
        <begin position="20"/>
        <end position="40"/>
    </location>
</feature>
<protein>
    <submittedName>
        <fullName evidence="2">Uncharacterized protein</fullName>
    </submittedName>
</protein>
<evidence type="ECO:0000313" key="2">
    <source>
        <dbReference type="EMBL" id="OCH93275.1"/>
    </source>
</evidence>
<evidence type="ECO:0000313" key="3">
    <source>
        <dbReference type="Proteomes" id="UP000250043"/>
    </source>
</evidence>
<keyword evidence="1" id="KW-1133">Transmembrane helix</keyword>
<gene>
    <name evidence="2" type="ORF">OBBRIDRAFT_790456</name>
</gene>
<keyword evidence="3" id="KW-1185">Reference proteome</keyword>
<name>A0A8E2J2E7_9APHY</name>